<evidence type="ECO:0000313" key="2">
    <source>
        <dbReference type="Proteomes" id="UP000676079"/>
    </source>
</evidence>
<keyword evidence="2" id="KW-1185">Reference proteome</keyword>
<sequence>MALPVILYPDAELVVTTWLRGRLGAHVGHVCTDLPVPDRFPALLPIVQVNRLPSPPADRRVHDIARMQVVVRVAESTGRPGLNSLAGLVGAHFAVLGGSQVTIPATDHTPAGPATVGCVRRQTNPSAYPDTNTNLLAASFTGELYLRPFRV</sequence>
<dbReference type="Proteomes" id="UP000676079">
    <property type="component" value="Chromosome"/>
</dbReference>
<protein>
    <recommendedName>
        <fullName evidence="3">Tail terminator</fullName>
    </recommendedName>
</protein>
<reference evidence="1 2" key="1">
    <citation type="submission" date="2021-05" db="EMBL/GenBank/DDBJ databases">
        <title>Direct Submission.</title>
        <authorList>
            <person name="Li K."/>
            <person name="Gao J."/>
        </authorList>
    </citation>
    <scope>NUCLEOTIDE SEQUENCE [LARGE SCALE GENOMIC DNA]</scope>
    <source>
        <strain evidence="1 2">Mg02</strain>
    </source>
</reference>
<gene>
    <name evidence="1" type="ORF">KGD84_17415</name>
</gene>
<dbReference type="RefSeq" id="WP_220561503.1">
    <property type="nucleotide sequence ID" value="NZ_CP074133.1"/>
</dbReference>
<evidence type="ECO:0008006" key="3">
    <source>
        <dbReference type="Google" id="ProtNLM"/>
    </source>
</evidence>
<evidence type="ECO:0000313" key="1">
    <source>
        <dbReference type="EMBL" id="QUX20308.1"/>
    </source>
</evidence>
<dbReference type="EMBL" id="CP074133">
    <property type="protein sequence ID" value="QUX20308.1"/>
    <property type="molecule type" value="Genomic_DNA"/>
</dbReference>
<name>A0ABX8BHI6_9ACTN</name>
<organism evidence="1 2">
    <name type="scientific">Nocardiopsis changdeensis</name>
    <dbReference type="NCBI Taxonomy" id="2831969"/>
    <lineage>
        <taxon>Bacteria</taxon>
        <taxon>Bacillati</taxon>
        <taxon>Actinomycetota</taxon>
        <taxon>Actinomycetes</taxon>
        <taxon>Streptosporangiales</taxon>
        <taxon>Nocardiopsidaceae</taxon>
        <taxon>Nocardiopsis</taxon>
    </lineage>
</organism>
<accession>A0ABX8BHI6</accession>
<proteinExistence type="predicted"/>